<keyword evidence="3" id="KW-1185">Reference proteome</keyword>
<evidence type="ECO:0000313" key="3">
    <source>
        <dbReference type="Proteomes" id="UP000281553"/>
    </source>
</evidence>
<evidence type="ECO:0000313" key="2">
    <source>
        <dbReference type="EMBL" id="VDN17681.1"/>
    </source>
</evidence>
<accession>A0A3P7MIG6</accession>
<feature type="compositionally biased region" description="Polar residues" evidence="1">
    <location>
        <begin position="1"/>
        <end position="14"/>
    </location>
</feature>
<reference evidence="2 3" key="1">
    <citation type="submission" date="2018-11" db="EMBL/GenBank/DDBJ databases">
        <authorList>
            <consortium name="Pathogen Informatics"/>
        </authorList>
    </citation>
    <scope>NUCLEOTIDE SEQUENCE [LARGE SCALE GENOMIC DNA]</scope>
</reference>
<feature type="compositionally biased region" description="Polar residues" evidence="1">
    <location>
        <begin position="77"/>
        <end position="105"/>
    </location>
</feature>
<organism evidence="2 3">
    <name type="scientific">Dibothriocephalus latus</name>
    <name type="common">Fish tapeworm</name>
    <name type="synonym">Diphyllobothrium latum</name>
    <dbReference type="NCBI Taxonomy" id="60516"/>
    <lineage>
        <taxon>Eukaryota</taxon>
        <taxon>Metazoa</taxon>
        <taxon>Spiralia</taxon>
        <taxon>Lophotrochozoa</taxon>
        <taxon>Platyhelminthes</taxon>
        <taxon>Cestoda</taxon>
        <taxon>Eucestoda</taxon>
        <taxon>Diphyllobothriidea</taxon>
        <taxon>Diphyllobothriidae</taxon>
        <taxon>Dibothriocephalus</taxon>
    </lineage>
</organism>
<dbReference type="Proteomes" id="UP000281553">
    <property type="component" value="Unassembled WGS sequence"/>
</dbReference>
<proteinExistence type="predicted"/>
<sequence>MNRQISESYSTSLHNRLKSSGVPVPGVSDGLFGLNEPKMPLEGGANGASALKPSPFSAAPYPPLSDLPGFDRRATPSLDSQSVSCDEKQQQSLTSAFFPQTNTAR</sequence>
<protein>
    <submittedName>
        <fullName evidence="2">Uncharacterized protein</fullName>
    </submittedName>
</protein>
<evidence type="ECO:0000256" key="1">
    <source>
        <dbReference type="SAM" id="MobiDB-lite"/>
    </source>
</evidence>
<dbReference type="EMBL" id="UYRU01068430">
    <property type="protein sequence ID" value="VDN17681.1"/>
    <property type="molecule type" value="Genomic_DNA"/>
</dbReference>
<dbReference type="AlphaFoldDB" id="A0A3P7MIG6"/>
<feature type="region of interest" description="Disordered" evidence="1">
    <location>
        <begin position="1"/>
        <end position="105"/>
    </location>
</feature>
<gene>
    <name evidence="2" type="ORF">DILT_LOCUS12993</name>
</gene>
<dbReference type="OrthoDB" id="49058at2759"/>
<name>A0A3P7MIG6_DIBLA</name>